<keyword evidence="4" id="KW-1185">Reference proteome</keyword>
<feature type="compositionally biased region" description="Gly residues" evidence="1">
    <location>
        <begin position="239"/>
        <end position="249"/>
    </location>
</feature>
<dbReference type="SMART" id="SM00507">
    <property type="entry name" value="HNHc"/>
    <property type="match status" value="1"/>
</dbReference>
<keyword evidence="3" id="KW-0378">Hydrolase</keyword>
<dbReference type="InterPro" id="IPR003615">
    <property type="entry name" value="HNH_nuc"/>
</dbReference>
<reference evidence="3" key="1">
    <citation type="submission" date="2021-06" db="EMBL/GenBank/DDBJ databases">
        <title>Genome-based taxonomic framework of Microbacterium strains isolated from marine environment, the description of four new species and reclassification of four preexisting species.</title>
        <authorList>
            <person name="Lee S.D."/>
            <person name="Kim S.-M."/>
            <person name="Byeon Y.-S."/>
            <person name="Yang H.L."/>
            <person name="Kim I.S."/>
        </authorList>
    </citation>
    <scope>NUCLEOTIDE SEQUENCE</scope>
    <source>
        <strain evidence="3">KACC 20510</strain>
    </source>
</reference>
<dbReference type="RefSeq" id="WP_301135090.1">
    <property type="nucleotide sequence ID" value="NZ_BAAAUQ010000045.1"/>
</dbReference>
<dbReference type="InterPro" id="IPR003870">
    <property type="entry name" value="DUF222"/>
</dbReference>
<evidence type="ECO:0000313" key="3">
    <source>
        <dbReference type="EMBL" id="MDN4465233.1"/>
    </source>
</evidence>
<comment type="caution">
    <text evidence="3">The sequence shown here is derived from an EMBL/GenBank/DDBJ whole genome shotgun (WGS) entry which is preliminary data.</text>
</comment>
<name>A0ABT8FV94_9MICO</name>
<evidence type="ECO:0000256" key="1">
    <source>
        <dbReference type="SAM" id="MobiDB-lite"/>
    </source>
</evidence>
<gene>
    <name evidence="3" type="ORF">KZC48_12605</name>
</gene>
<feature type="region of interest" description="Disordered" evidence="1">
    <location>
        <begin position="233"/>
        <end position="253"/>
    </location>
</feature>
<accession>A0ABT8FV94</accession>
<feature type="domain" description="HNH nuclease" evidence="2">
    <location>
        <begin position="359"/>
        <end position="411"/>
    </location>
</feature>
<proteinExistence type="predicted"/>
<feature type="region of interest" description="Disordered" evidence="1">
    <location>
        <begin position="448"/>
        <end position="471"/>
    </location>
</feature>
<organism evidence="3 4">
    <name type="scientific">Microbacterium aurantiacum</name>
    <dbReference type="NCBI Taxonomy" id="162393"/>
    <lineage>
        <taxon>Bacteria</taxon>
        <taxon>Bacillati</taxon>
        <taxon>Actinomycetota</taxon>
        <taxon>Actinomycetes</taxon>
        <taxon>Micrococcales</taxon>
        <taxon>Microbacteriaceae</taxon>
        <taxon>Microbacterium</taxon>
    </lineage>
</organism>
<dbReference type="Pfam" id="PF02720">
    <property type="entry name" value="DUF222"/>
    <property type="match status" value="1"/>
</dbReference>
<dbReference type="Gene3D" id="1.10.30.50">
    <property type="match status" value="1"/>
</dbReference>
<sequence>MDETPEPVDECDGRDEVARKTAAFVDEIVESRRMVAEGQAREAAAMAEAYAYTQEQTALLGSATVKTREMPLRAMAAEIGAATRVNDSTVQSRLFECHRLVTEYSPTFEAWRAGKVSQSHTKVIVEFGAELPDPQARAAYEKDVLDYAVKTATGRLRPYAQQVADKLNPRTVQERHDVAVRTRRVWMEDHRDGMSTLGVEGPAAEIHGIYDRLTQQGREIKATDLRARREAAEQRACGVGSGGSVGGEDVGADEPEWFDERTLNEIRADVVMDMLLTAAPTIDPTGGGLAAIRASVQVSIPATTLTGTTSGGAELNGKCAIDPATVRILTGNAPGFDRVFLHPVTAEVLTTDRYTPTAGIKRFLQARYVRCAFPGCRRPAMRSEIDHHQEYANGGKTDGDNLGPCCARHHVTRHAAGWTVEQLPGGRLKFTAPSGKVYIEDPPPRVMFIPEPDTEPEPEPQPARAMGSPPF</sequence>
<evidence type="ECO:0000313" key="4">
    <source>
        <dbReference type="Proteomes" id="UP001172731"/>
    </source>
</evidence>
<dbReference type="Proteomes" id="UP001172731">
    <property type="component" value="Unassembled WGS sequence"/>
</dbReference>
<protein>
    <submittedName>
        <fullName evidence="3">HNH endonuclease</fullName>
    </submittedName>
</protein>
<evidence type="ECO:0000259" key="2">
    <source>
        <dbReference type="SMART" id="SM00507"/>
    </source>
</evidence>
<dbReference type="EMBL" id="JAHWXI010000016">
    <property type="protein sequence ID" value="MDN4465233.1"/>
    <property type="molecule type" value="Genomic_DNA"/>
</dbReference>
<keyword evidence="3" id="KW-0540">Nuclease</keyword>
<dbReference type="CDD" id="cd00085">
    <property type="entry name" value="HNHc"/>
    <property type="match status" value="1"/>
</dbReference>
<dbReference type="GO" id="GO:0004519">
    <property type="term" value="F:endonuclease activity"/>
    <property type="evidence" value="ECO:0007669"/>
    <property type="project" value="UniProtKB-KW"/>
</dbReference>
<keyword evidence="3" id="KW-0255">Endonuclease</keyword>